<proteinExistence type="predicted"/>
<keyword evidence="3" id="KW-1185">Reference proteome</keyword>
<reference evidence="3" key="1">
    <citation type="journal article" date="2019" name="Int. J. Syst. Evol. Microbiol.">
        <title>The Global Catalogue of Microorganisms (GCM) 10K type strain sequencing project: providing services to taxonomists for standard genome sequencing and annotation.</title>
        <authorList>
            <consortium name="The Broad Institute Genomics Platform"/>
            <consortium name="The Broad Institute Genome Sequencing Center for Infectious Disease"/>
            <person name="Wu L."/>
            <person name="Ma J."/>
        </authorList>
    </citation>
    <scope>NUCLEOTIDE SEQUENCE [LARGE SCALE GENOMIC DNA]</scope>
    <source>
        <strain evidence="3">ICMP 19515</strain>
    </source>
</reference>
<dbReference type="EMBL" id="JBHRVD010000001">
    <property type="protein sequence ID" value="MFC3321623.1"/>
    <property type="molecule type" value="Genomic_DNA"/>
</dbReference>
<dbReference type="RefSeq" id="WP_378978135.1">
    <property type="nucleotide sequence ID" value="NZ_JBHRVD010000001.1"/>
</dbReference>
<dbReference type="Proteomes" id="UP001595648">
    <property type="component" value="Unassembled WGS sequence"/>
</dbReference>
<evidence type="ECO:0000256" key="1">
    <source>
        <dbReference type="SAM" id="MobiDB-lite"/>
    </source>
</evidence>
<gene>
    <name evidence="2" type="ORF">ACFOJ9_07515</name>
</gene>
<accession>A0ABV7MLT4</accession>
<sequence>MSCTVFAEGNGFFHKGSGGTGTAPIDVCLSPPPPPTGPVPVPYVNNMSAGDLTKGSKSVKIDGNPTALENVSEVSTSSGNEAGTQGGGVVTHKTKGKASCTLWSFTVKVEGKGVGRHSDLAIQNCMSTPPNIICTYVKVIENLQRPEFATMLADAGKGCPPGKEDPPETKTTKKQRAHVRGRAACWSCQKSINTGFFKSSGRRYNRGKRWVADHQPPQSVVWKELGGCRNPAIFEKWKKDNKSVQPQCAACSNTQGGSVSTADTTALLTKLGI</sequence>
<organism evidence="2 3">
    <name type="scientific">Mesorhizobium cantuariense</name>
    <dbReference type="NCBI Taxonomy" id="1300275"/>
    <lineage>
        <taxon>Bacteria</taxon>
        <taxon>Pseudomonadati</taxon>
        <taxon>Pseudomonadota</taxon>
        <taxon>Alphaproteobacteria</taxon>
        <taxon>Hyphomicrobiales</taxon>
        <taxon>Phyllobacteriaceae</taxon>
        <taxon>Mesorhizobium</taxon>
    </lineage>
</organism>
<comment type="caution">
    <text evidence="2">The sequence shown here is derived from an EMBL/GenBank/DDBJ whole genome shotgun (WGS) entry which is preliminary data.</text>
</comment>
<feature type="region of interest" description="Disordered" evidence="1">
    <location>
        <begin position="72"/>
        <end position="91"/>
    </location>
</feature>
<name>A0ABV7MLT4_9HYPH</name>
<protein>
    <submittedName>
        <fullName evidence="2">DUF4150 domain-containing protein</fullName>
    </submittedName>
</protein>
<dbReference type="Pfam" id="PF13665">
    <property type="entry name" value="Tox-PAAR-like"/>
    <property type="match status" value="1"/>
</dbReference>
<evidence type="ECO:0000313" key="3">
    <source>
        <dbReference type="Proteomes" id="UP001595648"/>
    </source>
</evidence>
<feature type="compositionally biased region" description="Polar residues" evidence="1">
    <location>
        <begin position="72"/>
        <end position="82"/>
    </location>
</feature>
<evidence type="ECO:0000313" key="2">
    <source>
        <dbReference type="EMBL" id="MFC3321623.1"/>
    </source>
</evidence>